<dbReference type="SUPFAM" id="SSF52540">
    <property type="entry name" value="P-loop containing nucleoside triphosphate hydrolases"/>
    <property type="match status" value="1"/>
</dbReference>
<keyword evidence="4" id="KW-0418">Kinase</keyword>
<sequence>MCSRQRRHCSLGRLHHVGYSGLQGTGDDSSDWLERALLLEKIQGEPLSESSGRPLEVSPCLDVAISLASILAEIHCRNVIHKDIKPSNIILESSGEARLIDFGAATLQKVEHLDAAPPHLIEGTLAYMSPEQTGRMNRAVDYRTDVYSLGVTLYELLTGQRPFQGRDALEWFHAHMAQNPRPPHELNPSVPQALSAIVAKLLAKVAEERYQSAEGLKADLEQCRDRLRQNAPEEFTAGANDTPHQFQLPQRLYGRETQVVTLIQGFERVISSGRPERFLVSVYSGIGKSSVVHELHRPVVQRRGFFLSGKFDQFQRDIPYATLAQAIRGLMQQLLAGTDEELAQWRERLNRAWDGDGQALVDLVPQLEVLAGKQPPLQELSPGEAQYRFQRVVRQFLQVFATPEHPLVVFLDDLQWADLASLQLIQQLLSQPEIPLVQWIGAYRDNEVNPSHPLTSVLEEVHKAGARITRIQLEPLSLEQVGQLVADTLLGASQDIAVPLSALVHEKDAEPGWPAGA</sequence>
<dbReference type="InterPro" id="IPR053159">
    <property type="entry name" value="Hybrid_Histidine_Kinase"/>
</dbReference>
<reference evidence="3 5" key="2">
    <citation type="journal article" date="2011" name="Mol. Biol. Evol.">
        <title>Comparative genomic analysis of fruiting body formation in Myxococcales.</title>
        <authorList>
            <person name="Huntley S."/>
            <person name="Hamann N."/>
            <person name="Wegener-Feldbrugge S."/>
            <person name="Treuner-Lange A."/>
            <person name="Kube M."/>
            <person name="Reinhardt R."/>
            <person name="Klages S."/>
            <person name="Muller R."/>
            <person name="Ronning C.M."/>
            <person name="Nierman W.C."/>
            <person name="Sogaard-Andersen L."/>
        </authorList>
    </citation>
    <scope>NUCLEOTIDE SEQUENCE [LARGE SCALE GENOMIC DNA]</scope>
    <source>
        <strain evidence="3 5">DW4/3-1</strain>
    </source>
</reference>
<dbReference type="Proteomes" id="UP000032702">
    <property type="component" value="Unassembled WGS sequence"/>
</dbReference>
<dbReference type="PANTHER" id="PTHR43642:SF1">
    <property type="entry name" value="HYBRID SIGNAL TRANSDUCTION HISTIDINE KINASE G"/>
    <property type="match status" value="1"/>
</dbReference>
<evidence type="ECO:0000313" key="6">
    <source>
        <dbReference type="Proteomes" id="UP000032702"/>
    </source>
</evidence>
<dbReference type="Gene3D" id="1.10.510.10">
    <property type="entry name" value="Transferase(Phosphotransferase) domain 1"/>
    <property type="match status" value="1"/>
</dbReference>
<proteinExistence type="predicted"/>
<dbReference type="InterPro" id="IPR000719">
    <property type="entry name" value="Prot_kinase_dom"/>
</dbReference>
<dbReference type="SUPFAM" id="SSF56112">
    <property type="entry name" value="Protein kinase-like (PK-like)"/>
    <property type="match status" value="1"/>
</dbReference>
<dbReference type="AlphaFoldDB" id="Q09B88"/>
<dbReference type="PANTHER" id="PTHR43642">
    <property type="entry name" value="HYBRID SIGNAL TRANSDUCTION HISTIDINE KINASE G"/>
    <property type="match status" value="1"/>
</dbReference>
<keyword evidence="4" id="KW-0808">Transferase</keyword>
<protein>
    <submittedName>
        <fullName evidence="3 4">Serine/threonine kinase</fullName>
    </submittedName>
</protein>
<reference evidence="4 6" key="1">
    <citation type="submission" date="2006-04" db="EMBL/GenBank/DDBJ databases">
        <authorList>
            <person name="Nierman W.C."/>
        </authorList>
    </citation>
    <scope>NUCLEOTIDE SEQUENCE [LARGE SCALE GENOMIC DNA]</scope>
    <source>
        <strain evidence="4 6">DW4/3-1</strain>
    </source>
</reference>
<organism evidence="4 6">
    <name type="scientific">Stigmatella aurantiaca (strain DW4/3-1)</name>
    <dbReference type="NCBI Taxonomy" id="378806"/>
    <lineage>
        <taxon>Bacteria</taxon>
        <taxon>Pseudomonadati</taxon>
        <taxon>Myxococcota</taxon>
        <taxon>Myxococcia</taxon>
        <taxon>Myxococcales</taxon>
        <taxon>Cystobacterineae</taxon>
        <taxon>Archangiaceae</taxon>
        <taxon>Stigmatella</taxon>
    </lineage>
</organism>
<keyword evidence="5" id="KW-1185">Reference proteome</keyword>
<dbReference type="Gene3D" id="3.40.50.300">
    <property type="entry name" value="P-loop containing nucleotide triphosphate hydrolases"/>
    <property type="match status" value="1"/>
</dbReference>
<dbReference type="HOGENOM" id="CLU_028524_0_0_7"/>
<evidence type="ECO:0000259" key="2">
    <source>
        <dbReference type="PROSITE" id="PS50011"/>
    </source>
</evidence>
<dbReference type="GO" id="GO:0004672">
    <property type="term" value="F:protein kinase activity"/>
    <property type="evidence" value="ECO:0007669"/>
    <property type="project" value="InterPro"/>
</dbReference>
<name>Q09B88_STIAD</name>
<dbReference type="KEGG" id="sur:STAUR_1350"/>
<dbReference type="Proteomes" id="UP000001351">
    <property type="component" value="Chromosome"/>
</dbReference>
<dbReference type="eggNOG" id="COG0515">
    <property type="taxonomic scope" value="Bacteria"/>
</dbReference>
<dbReference type="Pfam" id="PF00069">
    <property type="entry name" value="Pkinase"/>
    <property type="match status" value="1"/>
</dbReference>
<feature type="domain" description="Protein kinase" evidence="2">
    <location>
        <begin position="1"/>
        <end position="227"/>
    </location>
</feature>
<evidence type="ECO:0000313" key="5">
    <source>
        <dbReference type="Proteomes" id="UP000001351"/>
    </source>
</evidence>
<feature type="coiled-coil region" evidence="1">
    <location>
        <begin position="203"/>
        <end position="230"/>
    </location>
</feature>
<dbReference type="SMART" id="SM00220">
    <property type="entry name" value="S_TKc"/>
    <property type="match status" value="1"/>
</dbReference>
<gene>
    <name evidence="3" type="ordered locus">STAUR_1350</name>
    <name evidence="4" type="ORF">STIAU_0290</name>
</gene>
<evidence type="ECO:0000256" key="1">
    <source>
        <dbReference type="SAM" id="Coils"/>
    </source>
</evidence>
<dbReference type="OrthoDB" id="5521237at2"/>
<dbReference type="PROSITE" id="PS50011">
    <property type="entry name" value="PROTEIN_KINASE_DOM"/>
    <property type="match status" value="1"/>
</dbReference>
<dbReference type="InterPro" id="IPR008271">
    <property type="entry name" value="Ser/Thr_kinase_AS"/>
</dbReference>
<dbReference type="STRING" id="378806.STAUR_1350"/>
<evidence type="ECO:0000313" key="4">
    <source>
        <dbReference type="EMBL" id="EAU68933.1"/>
    </source>
</evidence>
<dbReference type="EMBL" id="AAMD01000010">
    <property type="protein sequence ID" value="EAU68933.1"/>
    <property type="molecule type" value="Genomic_DNA"/>
</dbReference>
<dbReference type="InterPro" id="IPR011009">
    <property type="entry name" value="Kinase-like_dom_sf"/>
</dbReference>
<dbReference type="Pfam" id="PF13191">
    <property type="entry name" value="AAA_16"/>
    <property type="match status" value="1"/>
</dbReference>
<dbReference type="EMBL" id="CP002271">
    <property type="protein sequence ID" value="ADO69154.1"/>
    <property type="molecule type" value="Genomic_DNA"/>
</dbReference>
<dbReference type="eggNOG" id="COG3899">
    <property type="taxonomic scope" value="Bacteria"/>
</dbReference>
<dbReference type="GO" id="GO:0005524">
    <property type="term" value="F:ATP binding"/>
    <property type="evidence" value="ECO:0007669"/>
    <property type="project" value="InterPro"/>
</dbReference>
<evidence type="ECO:0000313" key="3">
    <source>
        <dbReference type="EMBL" id="ADO69154.1"/>
    </source>
</evidence>
<keyword evidence="1" id="KW-0175">Coiled coil</keyword>
<dbReference type="CDD" id="cd14014">
    <property type="entry name" value="STKc_PknB_like"/>
    <property type="match status" value="1"/>
</dbReference>
<dbReference type="InterPro" id="IPR041664">
    <property type="entry name" value="AAA_16"/>
</dbReference>
<dbReference type="InterPro" id="IPR027417">
    <property type="entry name" value="P-loop_NTPase"/>
</dbReference>
<dbReference type="PROSITE" id="PS00108">
    <property type="entry name" value="PROTEIN_KINASE_ST"/>
    <property type="match status" value="1"/>
</dbReference>
<accession>Q09B88</accession>